<sequence>MKLIALVIEKFGDVFEKQALNFSDEFRVEVDDDDWDNIELRLNIEKKSDYLENFYEESIYNITPIVGINGTGKTSLINSIGYYHRNGKNSTKNSQFIRIYLTETNELVFDGNLTKEISLKENQFFSTIKPISYSYPREKTLIKNIPLLRDTGRGTFGGANGIEVEYNLDSFPPIFRAYDDLYRKEIISSELRVYLESTFYKAKEVIAREKLTILPKKDFWENAFTYHIVILYYDEVLNSKMTTHITDLDDLLSDRLNSLCFIKKILSDLKTDDAIYKIFNQLKSLREIIDKWVVESFQDDYGENNYLTYDISQSQLYDDIYNSYKAYEAILSSYNIYVSNLLSNIELSMSQGEINLIKLAAHILSAIEKSKDDYKDVIFVIDEIEVGMHLEWSRRLIKFLIDYISEKKKEPLTKNPTSDFPTFQFIFTTHSPYMLSDIKPGNIIALKRKAKYYSEVQSYQNTFAKNIQEIIHDDMFIGNIYGEFAVGKLNNLIEHLNSKELYQEPLRIEQLKKEVSLIAEPLIKQKLEYMYYKKYTETKIPFLEEISQLDDLTQEQKEIIKKLYHDTK</sequence>
<accession>A0ABV2FKK2</accession>
<dbReference type="PANTHER" id="PTHR43581">
    <property type="entry name" value="ATP/GTP PHOSPHATASE"/>
    <property type="match status" value="1"/>
</dbReference>
<dbReference type="Proteomes" id="UP001549122">
    <property type="component" value="Unassembled WGS sequence"/>
</dbReference>
<reference evidence="2 3" key="1">
    <citation type="submission" date="2024-06" db="EMBL/GenBank/DDBJ databases">
        <title>Genomic Encyclopedia of Type Strains, Phase IV (KMG-IV): sequencing the most valuable type-strain genomes for metagenomic binning, comparative biology and taxonomic classification.</title>
        <authorList>
            <person name="Goeker M."/>
        </authorList>
    </citation>
    <scope>NUCLEOTIDE SEQUENCE [LARGE SCALE GENOMIC DNA]</scope>
    <source>
        <strain evidence="2 3">DSM 28303</strain>
    </source>
</reference>
<name>A0ABV2FKK2_9STRE</name>
<dbReference type="Pfam" id="PF13304">
    <property type="entry name" value="AAA_21"/>
    <property type="match status" value="1"/>
</dbReference>
<organism evidence="2 3">
    <name type="scientific">Streptococcus rupicaprae</name>
    <dbReference type="NCBI Taxonomy" id="759619"/>
    <lineage>
        <taxon>Bacteria</taxon>
        <taxon>Bacillati</taxon>
        <taxon>Bacillota</taxon>
        <taxon>Bacilli</taxon>
        <taxon>Lactobacillales</taxon>
        <taxon>Streptococcaceae</taxon>
        <taxon>Streptococcus</taxon>
    </lineage>
</organism>
<dbReference type="InterPro" id="IPR003959">
    <property type="entry name" value="ATPase_AAA_core"/>
</dbReference>
<evidence type="ECO:0000313" key="2">
    <source>
        <dbReference type="EMBL" id="MET3559071.1"/>
    </source>
</evidence>
<keyword evidence="3" id="KW-1185">Reference proteome</keyword>
<comment type="caution">
    <text evidence="2">The sequence shown here is derived from an EMBL/GenBank/DDBJ whole genome shotgun (WGS) entry which is preliminary data.</text>
</comment>
<dbReference type="EMBL" id="JBEPLO010000032">
    <property type="protein sequence ID" value="MET3559071.1"/>
    <property type="molecule type" value="Genomic_DNA"/>
</dbReference>
<feature type="domain" description="ATPase AAA-type core" evidence="1">
    <location>
        <begin position="311"/>
        <end position="435"/>
    </location>
</feature>
<gene>
    <name evidence="2" type="ORF">ABID29_002220</name>
</gene>
<dbReference type="Gene3D" id="3.40.50.300">
    <property type="entry name" value="P-loop containing nucleotide triphosphate hydrolases"/>
    <property type="match status" value="1"/>
</dbReference>
<proteinExistence type="predicted"/>
<dbReference type="RefSeq" id="WP_354366161.1">
    <property type="nucleotide sequence ID" value="NZ_JBEPLO010000032.1"/>
</dbReference>
<dbReference type="PANTHER" id="PTHR43581:SF4">
    <property type="entry name" value="ATP_GTP PHOSPHATASE"/>
    <property type="match status" value="1"/>
</dbReference>
<dbReference type="SUPFAM" id="SSF52540">
    <property type="entry name" value="P-loop containing nucleoside triphosphate hydrolases"/>
    <property type="match status" value="1"/>
</dbReference>
<dbReference type="InterPro" id="IPR027417">
    <property type="entry name" value="P-loop_NTPase"/>
</dbReference>
<evidence type="ECO:0000259" key="1">
    <source>
        <dbReference type="Pfam" id="PF13304"/>
    </source>
</evidence>
<dbReference type="InterPro" id="IPR051396">
    <property type="entry name" value="Bact_Antivir_Def_Nuclease"/>
</dbReference>
<evidence type="ECO:0000313" key="3">
    <source>
        <dbReference type="Proteomes" id="UP001549122"/>
    </source>
</evidence>
<protein>
    <recommendedName>
        <fullName evidence="1">ATPase AAA-type core domain-containing protein</fullName>
    </recommendedName>
</protein>